<keyword evidence="2" id="KW-1185">Reference proteome</keyword>
<proteinExistence type="predicted"/>
<dbReference type="AlphaFoldDB" id="A0A401RS07"/>
<evidence type="ECO:0000313" key="1">
    <source>
        <dbReference type="EMBL" id="GCC20908.1"/>
    </source>
</evidence>
<organism evidence="1 2">
    <name type="scientific">Chiloscyllium punctatum</name>
    <name type="common">Brownbanded bambooshark</name>
    <name type="synonym">Hemiscyllium punctatum</name>
    <dbReference type="NCBI Taxonomy" id="137246"/>
    <lineage>
        <taxon>Eukaryota</taxon>
        <taxon>Metazoa</taxon>
        <taxon>Chordata</taxon>
        <taxon>Craniata</taxon>
        <taxon>Vertebrata</taxon>
        <taxon>Chondrichthyes</taxon>
        <taxon>Elasmobranchii</taxon>
        <taxon>Galeomorphii</taxon>
        <taxon>Galeoidea</taxon>
        <taxon>Orectolobiformes</taxon>
        <taxon>Hemiscylliidae</taxon>
        <taxon>Chiloscyllium</taxon>
    </lineage>
</organism>
<dbReference type="Proteomes" id="UP000287033">
    <property type="component" value="Unassembled WGS sequence"/>
</dbReference>
<reference evidence="1 2" key="1">
    <citation type="journal article" date="2018" name="Nat. Ecol. Evol.">
        <title>Shark genomes provide insights into elasmobranch evolution and the origin of vertebrates.</title>
        <authorList>
            <person name="Hara Y"/>
            <person name="Yamaguchi K"/>
            <person name="Onimaru K"/>
            <person name="Kadota M"/>
            <person name="Koyanagi M"/>
            <person name="Keeley SD"/>
            <person name="Tatsumi K"/>
            <person name="Tanaka K"/>
            <person name="Motone F"/>
            <person name="Kageyama Y"/>
            <person name="Nozu R"/>
            <person name="Adachi N"/>
            <person name="Nishimura O"/>
            <person name="Nakagawa R"/>
            <person name="Tanegashima C"/>
            <person name="Kiyatake I"/>
            <person name="Matsumoto R"/>
            <person name="Murakumo K"/>
            <person name="Nishida K"/>
            <person name="Terakita A"/>
            <person name="Kuratani S"/>
            <person name="Sato K"/>
            <person name="Hyodo S Kuraku.S."/>
        </authorList>
    </citation>
    <scope>NUCLEOTIDE SEQUENCE [LARGE SCALE GENOMIC DNA]</scope>
</reference>
<sequence length="69" mass="7923">MVESATWASTQDGKVLVIVHLKHTILLETTFFCTSHFDHVHCRLSRAPVHSWNYSFGSLKSQRKPVSLR</sequence>
<protein>
    <submittedName>
        <fullName evidence="1">Uncharacterized protein</fullName>
    </submittedName>
</protein>
<evidence type="ECO:0000313" key="2">
    <source>
        <dbReference type="Proteomes" id="UP000287033"/>
    </source>
</evidence>
<name>A0A401RS07_CHIPU</name>
<accession>A0A401RS07</accession>
<gene>
    <name evidence="1" type="ORF">chiPu_0019478</name>
</gene>
<dbReference type="EMBL" id="BEZZ01002010">
    <property type="protein sequence ID" value="GCC20908.1"/>
    <property type="molecule type" value="Genomic_DNA"/>
</dbReference>
<comment type="caution">
    <text evidence="1">The sequence shown here is derived from an EMBL/GenBank/DDBJ whole genome shotgun (WGS) entry which is preliminary data.</text>
</comment>